<evidence type="ECO:0000256" key="1">
    <source>
        <dbReference type="ARBA" id="ARBA00001927"/>
    </source>
</evidence>
<dbReference type="InterPro" id="IPR006137">
    <property type="entry name" value="NADH_UbQ_OxRdtase-like_20kDa"/>
</dbReference>
<dbReference type="AlphaFoldDB" id="A0A848G697"/>
<keyword evidence="3" id="KW-0479">Metal-binding</keyword>
<reference evidence="5 6" key="1">
    <citation type="submission" date="2020-04" db="EMBL/GenBank/DDBJ databases">
        <title>Zoogloea sp. G-4-1-14 isolated from soil.</title>
        <authorList>
            <person name="Dahal R.H."/>
        </authorList>
    </citation>
    <scope>NUCLEOTIDE SEQUENCE [LARGE SCALE GENOMIC DNA]</scope>
    <source>
        <strain evidence="5 6">G-4-1-14</strain>
    </source>
</reference>
<dbReference type="InterPro" id="IPR037024">
    <property type="entry name" value="NiFe_Hase_small_N_sf"/>
</dbReference>
<dbReference type="Gene3D" id="3.40.50.700">
    <property type="entry name" value="NADH:ubiquinone oxidoreductase-like, 20kDa subunit"/>
    <property type="match status" value="1"/>
</dbReference>
<name>A0A848G697_9RHOO</name>
<keyword evidence="3" id="KW-0408">Iron</keyword>
<evidence type="ECO:0000256" key="3">
    <source>
        <dbReference type="ARBA" id="ARBA00023291"/>
    </source>
</evidence>
<evidence type="ECO:0000313" key="5">
    <source>
        <dbReference type="EMBL" id="NML27757.1"/>
    </source>
</evidence>
<organism evidence="5 6">
    <name type="scientific">Zoogloea dura</name>
    <dbReference type="NCBI Taxonomy" id="2728840"/>
    <lineage>
        <taxon>Bacteria</taxon>
        <taxon>Pseudomonadati</taxon>
        <taxon>Pseudomonadota</taxon>
        <taxon>Betaproteobacteria</taxon>
        <taxon>Rhodocyclales</taxon>
        <taxon>Zoogloeaceae</taxon>
        <taxon>Zoogloea</taxon>
    </lineage>
</organism>
<keyword evidence="3" id="KW-0003">3Fe-4S</keyword>
<keyword evidence="2" id="KW-0560">Oxidoreductase</keyword>
<gene>
    <name evidence="5" type="ORF">HHL15_18540</name>
</gene>
<accession>A0A848G697</accession>
<comment type="cofactor">
    <cofactor evidence="1">
        <name>[3Fe-4S] cluster</name>
        <dbReference type="ChEBI" id="CHEBI:21137"/>
    </cofactor>
</comment>
<keyword evidence="3" id="KW-0411">Iron-sulfur</keyword>
<dbReference type="RefSeq" id="WP_169147292.1">
    <property type="nucleotide sequence ID" value="NZ_JABBGA010000018.1"/>
</dbReference>
<dbReference type="GO" id="GO:0051538">
    <property type="term" value="F:3 iron, 4 sulfur cluster binding"/>
    <property type="evidence" value="ECO:0007669"/>
    <property type="project" value="UniProtKB-KW"/>
</dbReference>
<dbReference type="EMBL" id="JABBGA010000018">
    <property type="protein sequence ID" value="NML27757.1"/>
    <property type="molecule type" value="Genomic_DNA"/>
</dbReference>
<evidence type="ECO:0000259" key="4">
    <source>
        <dbReference type="Pfam" id="PF01058"/>
    </source>
</evidence>
<evidence type="ECO:0000256" key="2">
    <source>
        <dbReference type="ARBA" id="ARBA00023002"/>
    </source>
</evidence>
<keyword evidence="6" id="KW-1185">Reference proteome</keyword>
<sequence length="185" mass="20352">MSAVPAPTRKLRVATTSLAGCFGCHMSFLDIDEHLFELVELIEFDRSPLTDIKEVGPCDIGLIEGGVCNAENVHVLRAFRRQCKTLIALGACAVNGGLPAQRNHLSLSECLREVYQFRPGLENGQIPNDPELPLPLDKVRPIHEVVRIDYFLPGCPPSGPAIWKFLTDLIAGRTPRLTGGLLHYD</sequence>
<dbReference type="PANTHER" id="PTHR42845">
    <property type="entry name" value="COENZYME F420-REDUCING HYDROGENASE, GAMMA SUBUNIT"/>
    <property type="match status" value="1"/>
</dbReference>
<dbReference type="Pfam" id="PF01058">
    <property type="entry name" value="Oxidored_q6"/>
    <property type="match status" value="1"/>
</dbReference>
<evidence type="ECO:0000313" key="6">
    <source>
        <dbReference type="Proteomes" id="UP000580043"/>
    </source>
</evidence>
<dbReference type="InterPro" id="IPR051349">
    <property type="entry name" value="Hydrogenase_assoc-protein"/>
</dbReference>
<comment type="caution">
    <text evidence="5">The sequence shown here is derived from an EMBL/GenBank/DDBJ whole genome shotgun (WGS) entry which is preliminary data.</text>
</comment>
<dbReference type="Proteomes" id="UP000580043">
    <property type="component" value="Unassembled WGS sequence"/>
</dbReference>
<dbReference type="SUPFAM" id="SSF56770">
    <property type="entry name" value="HydA/Nqo6-like"/>
    <property type="match status" value="1"/>
</dbReference>
<dbReference type="GO" id="GO:0016491">
    <property type="term" value="F:oxidoreductase activity"/>
    <property type="evidence" value="ECO:0007669"/>
    <property type="project" value="UniProtKB-KW"/>
</dbReference>
<protein>
    <submittedName>
        <fullName evidence="5">NADP oxidoreductase</fullName>
    </submittedName>
</protein>
<dbReference type="PANTHER" id="PTHR42845:SF1">
    <property type="entry name" value="HYDROGENASE SMALL SUBUNIT"/>
    <property type="match status" value="1"/>
</dbReference>
<feature type="domain" description="NADH:ubiquinone oxidoreductase-like 20kDa subunit" evidence="4">
    <location>
        <begin position="21"/>
        <end position="168"/>
    </location>
</feature>
<proteinExistence type="predicted"/>